<dbReference type="AlphaFoldDB" id="A0A918WGL4"/>
<accession>A0A918WGL4</accession>
<evidence type="ECO:0000259" key="2">
    <source>
        <dbReference type="Pfam" id="PF09423"/>
    </source>
</evidence>
<keyword evidence="4" id="KW-1185">Reference proteome</keyword>
<dbReference type="RefSeq" id="WP_189568927.1">
    <property type="nucleotide sequence ID" value="NZ_BMXI01000005.1"/>
</dbReference>
<keyword evidence="1" id="KW-0732">Signal</keyword>
<dbReference type="Gene3D" id="2.60.40.380">
    <property type="entry name" value="Purple acid phosphatase-like, N-terminal"/>
    <property type="match status" value="1"/>
</dbReference>
<sequence length="457" mass="51932">MKLLPLCATLAFLSPHAHGLGFANGVKIGELTPNSVVIWVRTTENDAALNAVDQWTKDKPNWVVPGEEAKVEVRLTKTGPDNLSSKIEPMALGQTGPEDDYCLQKRLDDLEPATTYQLNLTAVSTASPDTSETATIEVLFTTPPLAKVSAPITFTVSTCQEFGLRDDVEKGHKIYSSMLKLDPAFFIQTGDTVYYDRKQPLSKTVDLARYRWHRMYSLPFQREFHNRIPSYWMHDDHDLLKDDCQPGDTYGELTWEDGIKIWEEQVPWSEKPYRTFRWGKDLQIWLPEVRYYRSPKKMEDGPFKSILGKEQWAWLEESMKASDATFKLYVSPTPVVGPDRNSKKDNHANKTFAFEGERLRRLLSHTPGTFVINGDRHWQYHSIVSETGLQEFGAGPASDAHAQGWNPNDKRPEHQFLRVKGGFLSVQVDGNVLTITHHDVDGKVTNETKLTSPPQEQ</sequence>
<evidence type="ECO:0000256" key="1">
    <source>
        <dbReference type="SAM" id="SignalP"/>
    </source>
</evidence>
<name>A0A918WGL4_9BACT</name>
<dbReference type="InterPro" id="IPR038607">
    <property type="entry name" value="PhoD-like_sf"/>
</dbReference>
<reference evidence="3" key="2">
    <citation type="submission" date="2020-09" db="EMBL/GenBank/DDBJ databases">
        <authorList>
            <person name="Sun Q."/>
            <person name="Kim S."/>
        </authorList>
    </citation>
    <scope>NUCLEOTIDE SEQUENCE</scope>
    <source>
        <strain evidence="3">KCTC 12988</strain>
    </source>
</reference>
<evidence type="ECO:0000313" key="4">
    <source>
        <dbReference type="Proteomes" id="UP000644507"/>
    </source>
</evidence>
<dbReference type="EMBL" id="BMXI01000005">
    <property type="protein sequence ID" value="GHC49409.1"/>
    <property type="molecule type" value="Genomic_DNA"/>
</dbReference>
<dbReference type="SUPFAM" id="SSF56300">
    <property type="entry name" value="Metallo-dependent phosphatases"/>
    <property type="match status" value="1"/>
</dbReference>
<dbReference type="Gene3D" id="3.60.21.70">
    <property type="entry name" value="PhoD-like phosphatase"/>
    <property type="match status" value="1"/>
</dbReference>
<organism evidence="3 4">
    <name type="scientific">Roseibacillus persicicus</name>
    <dbReference type="NCBI Taxonomy" id="454148"/>
    <lineage>
        <taxon>Bacteria</taxon>
        <taxon>Pseudomonadati</taxon>
        <taxon>Verrucomicrobiota</taxon>
        <taxon>Verrucomicrobiia</taxon>
        <taxon>Verrucomicrobiales</taxon>
        <taxon>Verrucomicrobiaceae</taxon>
        <taxon>Roseibacillus</taxon>
    </lineage>
</organism>
<feature type="signal peptide" evidence="1">
    <location>
        <begin position="1"/>
        <end position="19"/>
    </location>
</feature>
<reference evidence="3" key="1">
    <citation type="journal article" date="2014" name="Int. J. Syst. Evol. Microbiol.">
        <title>Complete genome sequence of Corynebacterium casei LMG S-19264T (=DSM 44701T), isolated from a smear-ripened cheese.</title>
        <authorList>
            <consortium name="US DOE Joint Genome Institute (JGI-PGF)"/>
            <person name="Walter F."/>
            <person name="Albersmeier A."/>
            <person name="Kalinowski J."/>
            <person name="Ruckert C."/>
        </authorList>
    </citation>
    <scope>NUCLEOTIDE SEQUENCE</scope>
    <source>
        <strain evidence="3">KCTC 12988</strain>
    </source>
</reference>
<evidence type="ECO:0000313" key="3">
    <source>
        <dbReference type="EMBL" id="GHC49409.1"/>
    </source>
</evidence>
<dbReference type="InterPro" id="IPR052900">
    <property type="entry name" value="Phospholipid_Metab_Enz"/>
</dbReference>
<dbReference type="PANTHER" id="PTHR43606:SF1">
    <property type="entry name" value="PHOD-LIKE PHOSPHATASE METALLOPHOSPHATASE DOMAIN-CONTAINING PROTEIN"/>
    <property type="match status" value="1"/>
</dbReference>
<dbReference type="PANTHER" id="PTHR43606">
    <property type="entry name" value="PHOSPHATASE, PUTATIVE (AFU_ORTHOLOGUE AFUA_6G08710)-RELATED"/>
    <property type="match status" value="1"/>
</dbReference>
<gene>
    <name evidence="3" type="primary">phoD</name>
    <name evidence="3" type="ORF">GCM10007100_14210</name>
</gene>
<dbReference type="InterPro" id="IPR029052">
    <property type="entry name" value="Metallo-depent_PP-like"/>
</dbReference>
<dbReference type="Proteomes" id="UP000644507">
    <property type="component" value="Unassembled WGS sequence"/>
</dbReference>
<feature type="chain" id="PRO_5037503135" evidence="1">
    <location>
        <begin position="20"/>
        <end position="457"/>
    </location>
</feature>
<proteinExistence type="predicted"/>
<protein>
    <submittedName>
        <fullName evidence="3">Alkaline phosphatase</fullName>
    </submittedName>
</protein>
<comment type="caution">
    <text evidence="3">The sequence shown here is derived from an EMBL/GenBank/DDBJ whole genome shotgun (WGS) entry which is preliminary data.</text>
</comment>
<feature type="domain" description="PhoD-like phosphatase metallophosphatase" evidence="2">
    <location>
        <begin position="154"/>
        <end position="399"/>
    </location>
</feature>
<dbReference type="Pfam" id="PF09423">
    <property type="entry name" value="PhoD"/>
    <property type="match status" value="1"/>
</dbReference>
<dbReference type="InterPro" id="IPR018946">
    <property type="entry name" value="PhoD-like_MPP"/>
</dbReference>